<keyword evidence="3" id="KW-1185">Reference proteome</keyword>
<feature type="compositionally biased region" description="Basic and acidic residues" evidence="1">
    <location>
        <begin position="204"/>
        <end position="233"/>
    </location>
</feature>
<gene>
    <name evidence="2" type="ORF">Baya_12878</name>
</gene>
<feature type="region of interest" description="Disordered" evidence="1">
    <location>
        <begin position="133"/>
        <end position="165"/>
    </location>
</feature>
<evidence type="ECO:0000313" key="3">
    <source>
        <dbReference type="Proteomes" id="UP000319801"/>
    </source>
</evidence>
<proteinExistence type="predicted"/>
<reference evidence="2 3" key="1">
    <citation type="journal article" date="2019" name="Genome Biol. Evol.">
        <title>Whole-Genome Sequencing of the Giant Devil Catfish, Bagarius yarrelli.</title>
        <authorList>
            <person name="Jiang W."/>
            <person name="Lv Y."/>
            <person name="Cheng L."/>
            <person name="Yang K."/>
            <person name="Chao B."/>
            <person name="Wang X."/>
            <person name="Li Y."/>
            <person name="Pan X."/>
            <person name="You X."/>
            <person name="Zhang Y."/>
            <person name="Yang J."/>
            <person name="Li J."/>
            <person name="Zhang X."/>
            <person name="Liu S."/>
            <person name="Sun C."/>
            <person name="Yang J."/>
            <person name="Shi Q."/>
        </authorList>
    </citation>
    <scope>NUCLEOTIDE SEQUENCE [LARGE SCALE GENOMIC DNA]</scope>
    <source>
        <strain evidence="2">JWS20170419001</strain>
        <tissue evidence="2">Muscle</tissue>
    </source>
</reference>
<evidence type="ECO:0000313" key="2">
    <source>
        <dbReference type="EMBL" id="TSU37054.1"/>
    </source>
</evidence>
<accession>A0A556V4D6</accession>
<organism evidence="2 3">
    <name type="scientific">Bagarius yarrelli</name>
    <name type="common">Goonch</name>
    <name type="synonym">Bagrus yarrelli</name>
    <dbReference type="NCBI Taxonomy" id="175774"/>
    <lineage>
        <taxon>Eukaryota</taxon>
        <taxon>Metazoa</taxon>
        <taxon>Chordata</taxon>
        <taxon>Craniata</taxon>
        <taxon>Vertebrata</taxon>
        <taxon>Euteleostomi</taxon>
        <taxon>Actinopterygii</taxon>
        <taxon>Neopterygii</taxon>
        <taxon>Teleostei</taxon>
        <taxon>Ostariophysi</taxon>
        <taxon>Siluriformes</taxon>
        <taxon>Sisoridae</taxon>
        <taxon>Sisorinae</taxon>
        <taxon>Bagarius</taxon>
    </lineage>
</organism>
<dbReference type="AlphaFoldDB" id="A0A556V4D6"/>
<dbReference type="EMBL" id="VCAZ01000117">
    <property type="protein sequence ID" value="TSU37054.1"/>
    <property type="molecule type" value="Genomic_DNA"/>
</dbReference>
<protein>
    <submittedName>
        <fullName evidence="2">Uncharacterized protein</fullName>
    </submittedName>
</protein>
<dbReference type="OrthoDB" id="8902463at2759"/>
<feature type="compositionally biased region" description="Basic and acidic residues" evidence="1">
    <location>
        <begin position="243"/>
        <end position="295"/>
    </location>
</feature>
<feature type="region of interest" description="Disordered" evidence="1">
    <location>
        <begin position="83"/>
        <end position="110"/>
    </location>
</feature>
<feature type="region of interest" description="Disordered" evidence="1">
    <location>
        <begin position="204"/>
        <end position="312"/>
    </location>
</feature>
<name>A0A556V4D6_BAGYA</name>
<feature type="compositionally biased region" description="Low complexity" evidence="1">
    <location>
        <begin position="151"/>
        <end position="161"/>
    </location>
</feature>
<evidence type="ECO:0000256" key="1">
    <source>
        <dbReference type="SAM" id="MobiDB-lite"/>
    </source>
</evidence>
<sequence>MSCLHFAAQALNVPSRSVHTSQIRYTPAQLTGMWTSEKNSFLLPRTQILPLVSAERKSQTSFPSIVSIPGPLTHLKPKRSLEVSESRSFLPQLEKPRPPEPSGYHNCGSQISEEKSGVADVCVMKGAVPPSRRLSGSVFLEPPHRHSTEKPSSFPSSSSIPLHLPECSNCKQERKIREEYDKFIIQVKRDRDSLSQRVSELEKELKKRGEQKNNAKLETDKQRAERDMKKQEMATESDETEDEVKTEGEVREISRKGDQTEKEGNNNKCQYRETEKKVVQQGKEKEGEKKSDSTGKESLSTSDEGTEMPRNAEVCLENADLKTKLEAILKKEANSRPCSDCNRDTDTRDSRTHTNVCNSHTHLVSTNTEMLVVSHSVCHLCTSELPQDAIFSIECHVVTACLTKSLLSTSLRLEKTTLTLFRVTT</sequence>
<dbReference type="Proteomes" id="UP000319801">
    <property type="component" value="Unassembled WGS sequence"/>
</dbReference>
<comment type="caution">
    <text evidence="2">The sequence shown here is derived from an EMBL/GenBank/DDBJ whole genome shotgun (WGS) entry which is preliminary data.</text>
</comment>